<feature type="transmembrane region" description="Helical" evidence="5">
    <location>
        <begin position="271"/>
        <end position="289"/>
    </location>
</feature>
<dbReference type="InterPro" id="IPR011701">
    <property type="entry name" value="MFS"/>
</dbReference>
<dbReference type="InterPro" id="IPR036259">
    <property type="entry name" value="MFS_trans_sf"/>
</dbReference>
<keyword evidence="3 5" id="KW-1133">Transmembrane helix</keyword>
<reference evidence="7 8" key="1">
    <citation type="submission" date="2019-07" db="EMBL/GenBank/DDBJ databases">
        <title>Genomic Encyclopedia of Type Strains, Phase I: the one thousand microbial genomes (KMG-I) project.</title>
        <authorList>
            <person name="Kyrpides N."/>
        </authorList>
    </citation>
    <scope>NUCLEOTIDE SEQUENCE [LARGE SCALE GENOMIC DNA]</scope>
    <source>
        <strain evidence="7 8">DSM 375</strain>
    </source>
</reference>
<feature type="transmembrane region" description="Helical" evidence="5">
    <location>
        <begin position="296"/>
        <end position="317"/>
    </location>
</feature>
<dbReference type="Proteomes" id="UP000319627">
    <property type="component" value="Unassembled WGS sequence"/>
</dbReference>
<evidence type="ECO:0000256" key="4">
    <source>
        <dbReference type="ARBA" id="ARBA00023136"/>
    </source>
</evidence>
<evidence type="ECO:0000256" key="5">
    <source>
        <dbReference type="SAM" id="Phobius"/>
    </source>
</evidence>
<comment type="caution">
    <text evidence="7">The sequence shown here is derived from an EMBL/GenBank/DDBJ whole genome shotgun (WGS) entry which is preliminary data.</text>
</comment>
<feature type="transmembrane region" description="Helical" evidence="5">
    <location>
        <begin position="87"/>
        <end position="107"/>
    </location>
</feature>
<dbReference type="PANTHER" id="PTHR23508:SF10">
    <property type="entry name" value="CARBOXYLIC ACID TRANSPORTER PROTEIN HOMOLOG"/>
    <property type="match status" value="1"/>
</dbReference>
<feature type="transmembrane region" description="Helical" evidence="5">
    <location>
        <begin position="323"/>
        <end position="348"/>
    </location>
</feature>
<dbReference type="AlphaFoldDB" id="A0A562IYN8"/>
<feature type="transmembrane region" description="Helical" evidence="5">
    <location>
        <begin position="145"/>
        <end position="169"/>
    </location>
</feature>
<feature type="transmembrane region" description="Helical" evidence="5">
    <location>
        <begin position="175"/>
        <end position="195"/>
    </location>
</feature>
<accession>A0A562IYN8</accession>
<feature type="transmembrane region" description="Helical" evidence="5">
    <location>
        <begin position="386"/>
        <end position="408"/>
    </location>
</feature>
<evidence type="ECO:0000256" key="2">
    <source>
        <dbReference type="ARBA" id="ARBA00022692"/>
    </source>
</evidence>
<organism evidence="7 8">
    <name type="scientific">Azomonas agilis</name>
    <dbReference type="NCBI Taxonomy" id="116849"/>
    <lineage>
        <taxon>Bacteria</taxon>
        <taxon>Pseudomonadati</taxon>
        <taxon>Pseudomonadota</taxon>
        <taxon>Gammaproteobacteria</taxon>
        <taxon>Pseudomonadales</taxon>
        <taxon>Pseudomonadaceae</taxon>
        <taxon>Azomonas</taxon>
    </lineage>
</organism>
<keyword evidence="4 5" id="KW-0472">Membrane</keyword>
<dbReference type="PROSITE" id="PS00216">
    <property type="entry name" value="SUGAR_TRANSPORT_1"/>
    <property type="match status" value="1"/>
</dbReference>
<feature type="domain" description="Major facilitator superfamily (MFS) profile" evidence="6">
    <location>
        <begin position="22"/>
        <end position="412"/>
    </location>
</feature>
<feature type="transmembrane region" description="Helical" evidence="5">
    <location>
        <begin position="234"/>
        <end position="251"/>
    </location>
</feature>
<comment type="subcellular location">
    <subcellularLocation>
        <location evidence="1">Membrane</location>
        <topology evidence="1">Multi-pass membrane protein</topology>
    </subcellularLocation>
</comment>
<dbReference type="PROSITE" id="PS50850">
    <property type="entry name" value="MFS"/>
    <property type="match status" value="1"/>
</dbReference>
<dbReference type="Pfam" id="PF07690">
    <property type="entry name" value="MFS_1"/>
    <property type="match status" value="1"/>
</dbReference>
<evidence type="ECO:0000313" key="7">
    <source>
        <dbReference type="EMBL" id="TWH76006.1"/>
    </source>
</evidence>
<sequence length="418" mass="43281">MNPVAESLEAAPPAQAIRTKTTIGLCFIVALLEGLDLQAPGIAGPGMAAAFQLDKAWMGWIFGAGILGLLPGALVGGRLADRIGRKWVLIAAVILFGVFSIATAYAWDAISLLVARFMTGVGLGAALPNLIALSSEAAGPRHRGLAVSLMYCGVPLGASLAALIGLGGFETGWKTVFFVGGIAPLLVAPLLAFWLPESAAFRERQQQRAQGENAIAPPSLWQGLFKEGSAVPTLLLWVAYFFTLMVVYMLINWLPSLIIGQGFAANQANLVMFSLQIGATLGTLALGALMDRLHPMLMTVLTYLGILAALMALGAAANFNSMLGAGFIAGFFAVGGQLVLYALAPLFYQTEVRASGVGSAVAVGRLGAMTGPLVAGHMLATGAGAAGVMLASAPGILLAACAMSYLLLQRRRQDLALN</sequence>
<evidence type="ECO:0000256" key="1">
    <source>
        <dbReference type="ARBA" id="ARBA00004141"/>
    </source>
</evidence>
<dbReference type="RefSeq" id="WP_144571227.1">
    <property type="nucleotide sequence ID" value="NZ_VLKG01000004.1"/>
</dbReference>
<feature type="transmembrane region" description="Helical" evidence="5">
    <location>
        <begin position="57"/>
        <end position="75"/>
    </location>
</feature>
<dbReference type="GO" id="GO:0005886">
    <property type="term" value="C:plasma membrane"/>
    <property type="evidence" value="ECO:0007669"/>
    <property type="project" value="TreeGrafter"/>
</dbReference>
<gene>
    <name evidence="7" type="ORF">LX59_01516</name>
</gene>
<dbReference type="NCBIfam" id="NF008586">
    <property type="entry name" value="PRK11551.1"/>
    <property type="match status" value="1"/>
</dbReference>
<feature type="transmembrane region" description="Helical" evidence="5">
    <location>
        <begin position="113"/>
        <end position="133"/>
    </location>
</feature>
<keyword evidence="8" id="KW-1185">Reference proteome</keyword>
<feature type="transmembrane region" description="Helical" evidence="5">
    <location>
        <begin position="360"/>
        <end position="380"/>
    </location>
</feature>
<dbReference type="InterPro" id="IPR005829">
    <property type="entry name" value="Sugar_transporter_CS"/>
</dbReference>
<evidence type="ECO:0000256" key="3">
    <source>
        <dbReference type="ARBA" id="ARBA00022989"/>
    </source>
</evidence>
<evidence type="ECO:0000259" key="6">
    <source>
        <dbReference type="PROSITE" id="PS50850"/>
    </source>
</evidence>
<dbReference type="PANTHER" id="PTHR23508">
    <property type="entry name" value="CARBOXYLIC ACID TRANSPORTER PROTEIN HOMOLOG"/>
    <property type="match status" value="1"/>
</dbReference>
<dbReference type="PROSITE" id="PS00217">
    <property type="entry name" value="SUGAR_TRANSPORT_2"/>
    <property type="match status" value="1"/>
</dbReference>
<dbReference type="InterPro" id="IPR020846">
    <property type="entry name" value="MFS_dom"/>
</dbReference>
<evidence type="ECO:0000313" key="8">
    <source>
        <dbReference type="Proteomes" id="UP000319627"/>
    </source>
</evidence>
<proteinExistence type="predicted"/>
<keyword evidence="2 5" id="KW-0812">Transmembrane</keyword>
<dbReference type="EMBL" id="VLKG01000004">
    <property type="protein sequence ID" value="TWH76006.1"/>
    <property type="molecule type" value="Genomic_DNA"/>
</dbReference>
<dbReference type="Gene3D" id="1.20.1250.20">
    <property type="entry name" value="MFS general substrate transporter like domains"/>
    <property type="match status" value="2"/>
</dbReference>
<dbReference type="CDD" id="cd17365">
    <property type="entry name" value="MFS_PcaK_like"/>
    <property type="match status" value="1"/>
</dbReference>
<protein>
    <submittedName>
        <fullName evidence="7">AAHS family 3-hydroxyphenylpropionic acid transporter</fullName>
    </submittedName>
</protein>
<dbReference type="SUPFAM" id="SSF103473">
    <property type="entry name" value="MFS general substrate transporter"/>
    <property type="match status" value="1"/>
</dbReference>
<dbReference type="OrthoDB" id="6627132at2"/>
<name>A0A562IYN8_9GAMM</name>
<dbReference type="GO" id="GO:0046943">
    <property type="term" value="F:carboxylic acid transmembrane transporter activity"/>
    <property type="evidence" value="ECO:0007669"/>
    <property type="project" value="TreeGrafter"/>
</dbReference>